<dbReference type="AlphaFoldDB" id="A0A8H4V5G7"/>
<evidence type="ECO:0000313" key="9">
    <source>
        <dbReference type="EMBL" id="KAF4508653.1"/>
    </source>
</evidence>
<comment type="catalytic activity">
    <reaction evidence="1">
        <text>2 glutathione + H2O2 = glutathione disulfide + 2 H2O</text>
        <dbReference type="Rhea" id="RHEA:16833"/>
        <dbReference type="ChEBI" id="CHEBI:15377"/>
        <dbReference type="ChEBI" id="CHEBI:16240"/>
        <dbReference type="ChEBI" id="CHEBI:57925"/>
        <dbReference type="ChEBI" id="CHEBI:58297"/>
        <dbReference type="EC" id="1.11.1.9"/>
    </reaction>
</comment>
<dbReference type="PANTHER" id="PTHR45694">
    <property type="entry name" value="GLUTAREDOXIN 2"/>
    <property type="match status" value="1"/>
</dbReference>
<dbReference type="SUPFAM" id="SSF52833">
    <property type="entry name" value="Thioredoxin-like"/>
    <property type="match status" value="1"/>
</dbReference>
<name>A0A8H4V5G7_9HYPO</name>
<dbReference type="OrthoDB" id="418495at2759"/>
<dbReference type="GO" id="GO:0004364">
    <property type="term" value="F:glutathione transferase activity"/>
    <property type="evidence" value="ECO:0007669"/>
    <property type="project" value="UniProtKB-EC"/>
</dbReference>
<keyword evidence="4" id="KW-1015">Disulfide bond</keyword>
<evidence type="ECO:0000256" key="4">
    <source>
        <dbReference type="ARBA" id="ARBA00023157"/>
    </source>
</evidence>
<dbReference type="GO" id="GO:0005737">
    <property type="term" value="C:cytoplasm"/>
    <property type="evidence" value="ECO:0007669"/>
    <property type="project" value="TreeGrafter"/>
</dbReference>
<dbReference type="FunFam" id="3.40.30.10:FF:000026">
    <property type="entry name" value="Glutaredoxin 2"/>
    <property type="match status" value="1"/>
</dbReference>
<evidence type="ECO:0000313" key="10">
    <source>
        <dbReference type="Proteomes" id="UP000557566"/>
    </source>
</evidence>
<dbReference type="InterPro" id="IPR011767">
    <property type="entry name" value="GLR_AS"/>
</dbReference>
<keyword evidence="10" id="KW-1185">Reference proteome</keyword>
<protein>
    <recommendedName>
        <fullName evidence="8">Glutaredoxin domain-containing protein</fullName>
    </recommendedName>
</protein>
<comment type="caution">
    <text evidence="9">The sequence shown here is derived from an EMBL/GenBank/DDBJ whole genome shotgun (WGS) entry which is preliminary data.</text>
</comment>
<dbReference type="Gene3D" id="3.40.30.10">
    <property type="entry name" value="Glutaredoxin"/>
    <property type="match status" value="1"/>
</dbReference>
<organism evidence="9 10">
    <name type="scientific">Ophiocordyceps sinensis</name>
    <dbReference type="NCBI Taxonomy" id="72228"/>
    <lineage>
        <taxon>Eukaryota</taxon>
        <taxon>Fungi</taxon>
        <taxon>Dikarya</taxon>
        <taxon>Ascomycota</taxon>
        <taxon>Pezizomycotina</taxon>
        <taxon>Sordariomycetes</taxon>
        <taxon>Hypocreomycetidae</taxon>
        <taxon>Hypocreales</taxon>
        <taxon>Ophiocordycipitaceae</taxon>
        <taxon>Ophiocordyceps</taxon>
    </lineage>
</organism>
<evidence type="ECO:0000256" key="7">
    <source>
        <dbReference type="ARBA" id="ARBA00047960"/>
    </source>
</evidence>
<dbReference type="PRINTS" id="PR00160">
    <property type="entry name" value="GLUTAREDOXIN"/>
</dbReference>
<dbReference type="Proteomes" id="UP000557566">
    <property type="component" value="Unassembled WGS sequence"/>
</dbReference>
<gene>
    <name evidence="9" type="ORF">G6O67_005005</name>
</gene>
<dbReference type="InterPro" id="IPR011899">
    <property type="entry name" value="Glutaredoxin_euk/vir"/>
</dbReference>
<dbReference type="CDD" id="cd03419">
    <property type="entry name" value="GRX_GRXh_1_2_like"/>
    <property type="match status" value="1"/>
</dbReference>
<evidence type="ECO:0000256" key="5">
    <source>
        <dbReference type="ARBA" id="ARBA00023284"/>
    </source>
</evidence>
<comment type="catalytic activity">
    <reaction evidence="6">
        <text>1-chloro-2,4-dinitrobenzene + glutathione = 2,4-dinitrophenyl-S-glutathione + chloride + H(+)</text>
        <dbReference type="Rhea" id="RHEA:51220"/>
        <dbReference type="ChEBI" id="CHEBI:15378"/>
        <dbReference type="ChEBI" id="CHEBI:17996"/>
        <dbReference type="ChEBI" id="CHEBI:34718"/>
        <dbReference type="ChEBI" id="CHEBI:57925"/>
        <dbReference type="ChEBI" id="CHEBI:133977"/>
        <dbReference type="EC" id="2.5.1.18"/>
    </reaction>
</comment>
<dbReference type="PANTHER" id="PTHR45694:SF18">
    <property type="entry name" value="GLUTAREDOXIN-1-RELATED"/>
    <property type="match status" value="1"/>
</dbReference>
<dbReference type="InterPro" id="IPR036249">
    <property type="entry name" value="Thioredoxin-like_sf"/>
</dbReference>
<keyword evidence="3" id="KW-0249">Electron transport</keyword>
<dbReference type="PROSITE" id="PS00195">
    <property type="entry name" value="GLUTAREDOXIN_1"/>
    <property type="match status" value="1"/>
</dbReference>
<keyword evidence="5" id="KW-0676">Redox-active center</keyword>
<accession>A0A8H4V5G7</accession>
<dbReference type="PROSITE" id="PS51354">
    <property type="entry name" value="GLUTAREDOXIN_2"/>
    <property type="match status" value="1"/>
</dbReference>
<feature type="domain" description="Glutaredoxin" evidence="8">
    <location>
        <begin position="17"/>
        <end position="78"/>
    </location>
</feature>
<dbReference type="GO" id="GO:0004602">
    <property type="term" value="F:glutathione peroxidase activity"/>
    <property type="evidence" value="ECO:0007669"/>
    <property type="project" value="UniProtKB-EC"/>
</dbReference>
<evidence type="ECO:0000256" key="3">
    <source>
        <dbReference type="ARBA" id="ARBA00022982"/>
    </source>
</evidence>
<dbReference type="InterPro" id="IPR002109">
    <property type="entry name" value="Glutaredoxin"/>
</dbReference>
<proteinExistence type="predicted"/>
<dbReference type="GO" id="GO:0015038">
    <property type="term" value="F:glutathione disulfide oxidoreductase activity"/>
    <property type="evidence" value="ECO:0007669"/>
    <property type="project" value="TreeGrafter"/>
</dbReference>
<evidence type="ECO:0000259" key="8">
    <source>
        <dbReference type="Pfam" id="PF00462"/>
    </source>
</evidence>
<dbReference type="EMBL" id="JAAVMX010000005">
    <property type="protein sequence ID" value="KAF4508653.1"/>
    <property type="molecule type" value="Genomic_DNA"/>
</dbReference>
<dbReference type="Pfam" id="PF00462">
    <property type="entry name" value="Glutaredoxin"/>
    <property type="match status" value="1"/>
</dbReference>
<dbReference type="NCBIfam" id="TIGR02180">
    <property type="entry name" value="GRX_euk"/>
    <property type="match status" value="1"/>
</dbReference>
<sequence length="106" mass="11410">MAVAKVKVKSLIDDNEVIVFSKSYCPYCNATKKTLDGLQADYIIVELDKEAEGGAMQDELEKITGQRTVPNVIIKGKPIGGNSDVQALVKSGELEKLLKEAGSIKA</sequence>
<dbReference type="InterPro" id="IPR014025">
    <property type="entry name" value="Glutaredoxin_subgr"/>
</dbReference>
<evidence type="ECO:0000256" key="1">
    <source>
        <dbReference type="ARBA" id="ARBA00000217"/>
    </source>
</evidence>
<evidence type="ECO:0000256" key="6">
    <source>
        <dbReference type="ARBA" id="ARBA00035808"/>
    </source>
</evidence>
<comment type="catalytic activity">
    <reaction evidence="7">
        <text>RX + glutathione = an S-substituted glutathione + a halide anion + H(+)</text>
        <dbReference type="Rhea" id="RHEA:16437"/>
        <dbReference type="ChEBI" id="CHEBI:15378"/>
        <dbReference type="ChEBI" id="CHEBI:16042"/>
        <dbReference type="ChEBI" id="CHEBI:17792"/>
        <dbReference type="ChEBI" id="CHEBI:57925"/>
        <dbReference type="ChEBI" id="CHEBI:90779"/>
        <dbReference type="EC" id="2.5.1.18"/>
    </reaction>
</comment>
<keyword evidence="2" id="KW-0813">Transport</keyword>
<reference evidence="9 10" key="1">
    <citation type="journal article" date="2020" name="Genome Biol. Evol.">
        <title>A new high-quality draft genome assembly of the Chinese cordyceps Ophiocordyceps sinensis.</title>
        <authorList>
            <person name="Shu R."/>
            <person name="Zhang J."/>
            <person name="Meng Q."/>
            <person name="Zhang H."/>
            <person name="Zhou G."/>
            <person name="Li M."/>
            <person name="Wu P."/>
            <person name="Zhao Y."/>
            <person name="Chen C."/>
            <person name="Qin Q."/>
        </authorList>
    </citation>
    <scope>NUCLEOTIDE SEQUENCE [LARGE SCALE GENOMIC DNA]</scope>
    <source>
        <strain evidence="9 10">IOZ07</strain>
    </source>
</reference>
<evidence type="ECO:0000256" key="2">
    <source>
        <dbReference type="ARBA" id="ARBA00022448"/>
    </source>
</evidence>
<dbReference type="GO" id="GO:0034599">
    <property type="term" value="P:cellular response to oxidative stress"/>
    <property type="evidence" value="ECO:0007669"/>
    <property type="project" value="TreeGrafter"/>
</dbReference>